<accession>A0ACD4NRW3</accession>
<dbReference type="EMBL" id="CP113520">
    <property type="protein sequence ID" value="WAJ29462.1"/>
    <property type="molecule type" value="Genomic_DNA"/>
</dbReference>
<gene>
    <name evidence="1" type="ORF">OXU80_04285</name>
</gene>
<dbReference type="Proteomes" id="UP001163223">
    <property type="component" value="Chromosome"/>
</dbReference>
<evidence type="ECO:0000313" key="2">
    <source>
        <dbReference type="Proteomes" id="UP001163223"/>
    </source>
</evidence>
<evidence type="ECO:0000313" key="1">
    <source>
        <dbReference type="EMBL" id="WAJ29462.1"/>
    </source>
</evidence>
<organism evidence="1 2">
    <name type="scientific">Antarcticirhabdus aurantiaca</name>
    <dbReference type="NCBI Taxonomy" id="2606717"/>
    <lineage>
        <taxon>Bacteria</taxon>
        <taxon>Pseudomonadati</taxon>
        <taxon>Pseudomonadota</taxon>
        <taxon>Alphaproteobacteria</taxon>
        <taxon>Hyphomicrobiales</taxon>
        <taxon>Aurantimonadaceae</taxon>
        <taxon>Antarcticirhabdus</taxon>
    </lineage>
</organism>
<name>A0ACD4NRW3_9HYPH</name>
<keyword evidence="2" id="KW-1185">Reference proteome</keyword>
<proteinExistence type="predicted"/>
<protein>
    <submittedName>
        <fullName evidence="1">Uncharacterized protein</fullName>
    </submittedName>
</protein>
<sequence length="111" mass="12382">MPVLLTAAVRSDELDIEIERAAELLRDLKHLREHVRPSMETLHQAPVLHGWSPAFRPVACLHGRPSGHPRLSGRQDALTSPLYVLSLELGFARTESRFWRLGTPAVEASDA</sequence>
<reference evidence="1" key="1">
    <citation type="submission" date="2022-11" db="EMBL/GenBank/DDBJ databases">
        <title>beta-Carotene-producing bacterium, Jeongeuplla avenae sp. nov., alleviates the salt stress of Arabidopsis seedlings.</title>
        <authorList>
            <person name="Jiang L."/>
            <person name="Lee J."/>
        </authorList>
    </citation>
    <scope>NUCLEOTIDE SEQUENCE</scope>
    <source>
        <strain evidence="1">DY_R2A_6</strain>
    </source>
</reference>